<dbReference type="RefSeq" id="WP_214400422.1">
    <property type="nucleotide sequence ID" value="NZ_LR792632.1"/>
</dbReference>
<evidence type="ECO:0000256" key="1">
    <source>
        <dbReference type="ARBA" id="ARBA00022980"/>
    </source>
</evidence>
<dbReference type="Proteomes" id="UP000679213">
    <property type="component" value="Chromosome I"/>
</dbReference>
<dbReference type="GO" id="GO:1990904">
    <property type="term" value="C:ribonucleoprotein complex"/>
    <property type="evidence" value="ECO:0007669"/>
    <property type="project" value="UniProtKB-KW"/>
</dbReference>
<gene>
    <name evidence="3 6" type="primary">rps3ae</name>
    <name evidence="6" type="ORF">MLAUSG7_0540</name>
</gene>
<dbReference type="Pfam" id="PF01015">
    <property type="entry name" value="Ribosomal_S3Ae"/>
    <property type="match status" value="1"/>
</dbReference>
<evidence type="ECO:0000313" key="7">
    <source>
        <dbReference type="Proteomes" id="UP000679213"/>
    </source>
</evidence>
<evidence type="ECO:0000256" key="2">
    <source>
        <dbReference type="ARBA" id="ARBA00023274"/>
    </source>
</evidence>
<comment type="similarity">
    <text evidence="3 4">Belongs to the eukaryotic ribosomal protein eS1 family.</text>
</comment>
<dbReference type="InterPro" id="IPR001593">
    <property type="entry name" value="Ribosomal_eS1"/>
</dbReference>
<feature type="region of interest" description="Disordered" evidence="5">
    <location>
        <begin position="208"/>
        <end position="227"/>
    </location>
</feature>
<keyword evidence="7" id="KW-1185">Reference proteome</keyword>
<evidence type="ECO:0000256" key="3">
    <source>
        <dbReference type="HAMAP-Rule" id="MF_00359"/>
    </source>
</evidence>
<dbReference type="HAMAP" id="MF_00359">
    <property type="entry name" value="Ribosomal_eS1"/>
    <property type="match status" value="1"/>
</dbReference>
<dbReference type="KEGG" id="mesg:MLAUSG7_0540"/>
<organism evidence="6 7">
    <name type="scientific">Methanocaldococcus lauensis</name>
    <dbReference type="NCBI Taxonomy" id="2546128"/>
    <lineage>
        <taxon>Archaea</taxon>
        <taxon>Methanobacteriati</taxon>
        <taxon>Methanobacteriota</taxon>
        <taxon>Methanomada group</taxon>
        <taxon>Methanococci</taxon>
        <taxon>Methanococcales</taxon>
        <taxon>Methanocaldococcaceae</taxon>
        <taxon>Methanocaldococcus</taxon>
    </lineage>
</organism>
<dbReference type="GO" id="GO:0006412">
    <property type="term" value="P:translation"/>
    <property type="evidence" value="ECO:0007669"/>
    <property type="project" value="UniProtKB-UniRule"/>
</dbReference>
<evidence type="ECO:0000313" key="6">
    <source>
        <dbReference type="EMBL" id="CAB3288087.1"/>
    </source>
</evidence>
<name>A0A8D6PT70_9EURY</name>
<dbReference type="InterPro" id="IPR018281">
    <property type="entry name" value="Ribosomal_eS1_CS"/>
</dbReference>
<dbReference type="NCBIfam" id="NF003142">
    <property type="entry name" value="PRK04057.1"/>
    <property type="match status" value="1"/>
</dbReference>
<dbReference type="EMBL" id="LR792632">
    <property type="protein sequence ID" value="CAB3288087.1"/>
    <property type="molecule type" value="Genomic_DNA"/>
</dbReference>
<keyword evidence="2 3" id="KW-0687">Ribonucleoprotein</keyword>
<evidence type="ECO:0000256" key="5">
    <source>
        <dbReference type="SAM" id="MobiDB-lite"/>
    </source>
</evidence>
<dbReference type="AlphaFoldDB" id="A0A8D6PT70"/>
<protein>
    <recommendedName>
        <fullName evidence="3">Small ribosomal subunit protein eS1</fullName>
    </recommendedName>
</protein>
<dbReference type="GO" id="GO:0005840">
    <property type="term" value="C:ribosome"/>
    <property type="evidence" value="ECO:0007669"/>
    <property type="project" value="UniProtKB-KW"/>
</dbReference>
<reference evidence="6 7" key="1">
    <citation type="submission" date="2020-04" db="EMBL/GenBank/DDBJ databases">
        <authorList>
            <consortium name="Genoscope - CEA"/>
            <person name="William W."/>
        </authorList>
    </citation>
    <scope>NUCLEOTIDE SEQUENCE [LARGE SCALE GENOMIC DNA]</scope>
    <source>
        <strain evidence="6 7">SG7</strain>
    </source>
</reference>
<dbReference type="GO" id="GO:0003735">
    <property type="term" value="F:structural constituent of ribosome"/>
    <property type="evidence" value="ECO:0007669"/>
    <property type="project" value="InterPro"/>
</dbReference>
<accession>A0A8D6PT70</accession>
<evidence type="ECO:0000256" key="4">
    <source>
        <dbReference type="RuleBase" id="RU000668"/>
    </source>
</evidence>
<keyword evidence="1 3" id="KW-0689">Ribosomal protein</keyword>
<sequence length="227" mass="26536">MAVARTARSRRKVRKVRDKWKEKVWYEIYATPEFGGVFIGYTPANDPSLVLGRVAETCLRDLTGDPTKHMHRVYFKIFGITGNKAIAQFYGHDTTREYMKSQIRRRRSRIDAILDVTTQDGYKIRTKAMVLTAYRANAKQKSDIRKKMEEIIRNMAKEKTFPMYVQAMLFGEMAEKIRDECKKIFPIKNVIIYKSEVLSLAKKEENEGFIKEKEETEENVTEAQSQE</sequence>
<dbReference type="SMART" id="SM01397">
    <property type="entry name" value="Ribosomal_S3Ae"/>
    <property type="match status" value="1"/>
</dbReference>
<dbReference type="GeneID" id="65883350"/>
<proteinExistence type="inferred from homology"/>
<dbReference type="InterPro" id="IPR030838">
    <property type="entry name" value="Ribosomal_eS1_arc"/>
</dbReference>
<dbReference type="PROSITE" id="PS01191">
    <property type="entry name" value="RIBOSOMAL_S3AE"/>
    <property type="match status" value="1"/>
</dbReference>